<dbReference type="Proteomes" id="UP000472265">
    <property type="component" value="Chromosome 9"/>
</dbReference>
<gene>
    <name evidence="3" type="primary">sacs2</name>
</gene>
<sequence>VCVRKERKVTSFGATAPPFIDYLKDILRRYPDGGQILKELIQNADDAQATEVIFIHDERRYGTESLWTDELGEYQGPALYAYNNAAFTDEDWEGIQSAGRSVKRDDPNKVGRFGIGFNSVYHITDVPCIFSSGSLGLMDPQEKIFGKREGGFRWFLDDPEHQDALMTMHDQFQPFRDIFSLVSRQEWAKVIKEDRQFDGTIFRFPLRSKASDISDNLYDSNRVVDLFESFIADADLSLLFLKNVTSVSLIHVSVDGTVNTRLEVKSSIHTDVVLESEDESVVEASTKFKLITLTSEDHKETKWLVTTCTMKEGKVEKLDSLAENLKFFPQVDLAFPCGEKRDCQESRLSCFLPLPNNESNKTGLPVYVNACFGLTDNRRYIKWQEEDQKHDEHAIWNELLMKEVLPQAYLIIIQDAIKLAQESILPAPSVYDLWPDISQITHKDKWYAVALDVLGHLFRENVAVLSLAKDERMFVTPSEAVFPCNGPTSPDTLAAIKRTLVSCGENLVTLPDNVARAIHEAYPHLNILKHVTPTFVRDILRRIGTHNIPKDDKLCLLEYILSDGQYRDLEGLQLLPLNDGSFRSFSDRDEDTALIDSHEFPRVLLPCCQHLFIQDDLSLACRTHLKELARKNLFKVINIDADQVAEYARRYLPQDWKQMGTGLVTWDVGNSQLPPLDWLQEFWKFLNTHFKELSKFTGMPLIPVTPLSGSQPVSLARLQQNTTLIFQKSKQIDLPEQIAQLVNIVGGTVVRGNEWLKHEDLHSYVLCPSPRSVMKVFVNLDSQDLIRELKNASHSAREELKDYLSHLDSLSVTEKDFLSKLPLFQTMRGSCVAAQSKQAVLLNSGLTVPTEFPMPDSVVQCATEADRRLLQLLKVKLLDTAEAATLLIDCIERGVCKKENTEKIMTWILQHGAVLFSQNQTLKCKCKDLSFIEVNGELKKTSSFFDPTIQSFKVLFESDFFPPPVYTETSEMVKSLTDLGLLNKEVDVSPEHLLHAATLIDQQDADSQSQALERAEVLLKMLDTNDLLSKFSHDQLHCLKMQKWVPCAKSFDDKKHCNEESQEVCFFCPGEIRHFMYEDIVGHVMPLVGNFSDRVTSKLGLKRLPPPEKVIENLSVLKSEAETMADPDTNADFKRKLRSIYEHMQNNISAFAKVMNKDTRWLWSHNQFVSPHDLVLDYPPNLDLSAYIGKVPAEFLPYKRLLQEFGLKTSLSDDEIVGILYSIQQTIEERQQPFASSSETKVSIQILNWLWKEKKTVQDDVPVPVLMEGEHHTLKPLSTAVFCDVSKHGLNELMFSQEEVHVVHEEIPKAAAEWLNIRFLSTYILDPELVGIEQWGQSEPITTRIKNILKEYDEESDIFKELIQNAEDAGAETCKFLVDFRVHSYAPESLIDPDMNLCQGPCLWAFNNEQFTAEDWANIVRVGAASKEKKVEKIGKFGLGFNTVYHVTDVPSVLSGNSLLILDPNVTHLKKHIKHKTNPGIKLNLAQQRLFHCFPGQFGPYERIFDCNFTKQSPPKPYPGTLIKLPFRTKEEALKSEISAKVYQEHNIITFQQHFTENSQTYLLFLKHIDTLSLQSISKDVSTPPREDEIETVFTGSKTTLSTMRIHDETNVSKQLQAEKSLMKLDGKCKGIIDCCTVNIVQITNQQSGVTEVQSWLLYNCFGTHHSLEMALQENKKASFSLPIGGIAVPLQYDPKTGKLASLQTNLVGQTFSFLPLTIHTGLPVNVNGTFAVTSNRKGLWESGVKHKWNKALLQDPVVTAYVTALLALKKMSENKQLESYNYHTFWPNREKVSEMFKPLVDAFYSVIAQHSIGPEIFSDGEHWCSMDNAIFLHESIEEDKAISALAVQVCKKYAKAPNHIVRLPLWLRNSFKQAGLEKVLQKRTWNWERFYQEAVFDNLCAMDAKSRDTLVLHAIDLNIKDIDSLLVCYPCIPTKGGKLQYIKKLVNPSGKVACLFEPEEGRLLGGTKNDFCSPKRIKRLVELGMANDHLPLEDITEKAGTIAKTLSTDKEKAYVHLKCLLELMKDHLNDEDSLHWETLRKTEFLPAFPHGDTKMERNVTLGRPTDIFSDKYSLLVNMTQPVLDHTNLKIHNTDPVLQILGVHDSPEPESVLQQLQEACRQSQSIDRSMLHNIAYNCYNFLDQWLIDPDNSSFILQRAKSFPFVLVGGTFVNVDRVAENEQFEAKPYLYVLPSNFASFKRLWQCVGVEKHFSASQFQTVLQELHSQHGNTPLPERDLSICLTILNTGIYEAKEKTMGDCLIPNEHGVLQPASEMFYNDSPWMPVASGITLCHEKIPRVMARRFGIKTTRHHTQQENAVEKVSPFAFEFQQQEQLTVRIKNIISAYPSKKDILKELIQNADDAEATEIHFVWDKRQHGKEKTFGKKWNHLQGPALCVFNNKVFSDEDLTGIQQLGEGGKRNSPGKIGKYGVGFNSVYHLTDCPSIVTGDKLLCISDPNRKYIESHSDKAPAGIGYELPDTFKNMYMDVYKSFLPDKFPLKQGTMFRLPLRTDAMAESSKISKQEVNVHDMKCLCSALSEDPEGLIMFLKNICKIEVHEINERSGKLETIFMVEKNITQTTRDGKDAFVKLQQNALQSHRPVTPHKAIYGTVISTSDKRQSTWIIAEQFGSFKNSGEREMKRLSDKLPQVAIAARVSSKGQASSSHTDFSGEAFCSLPLPGKTGLPVHVNANFEVDSARRSLWKEDGQSLNSNWNESLKQDVIAPLYADLLHYISCCMSDKKVSSAQIESLLSSSYLCFWPTVSKDVGQDWHEMIHEVYRSISERGLNVIPVLRSSRRFIADREFKVYAFDWCNIRDTSSTEAPYLTQPGSDEIVPILEELGMTLVPFSIKMQKVWNSFKSAGVTVKDVNPSTVQTFLREKPLNDPTKTDKDLPLPITDTLIKDKTTCSKLLNFCLKEFETGLKKVNKDSTSLLNGLPLLLTRDNVLRVFNSETPKLISAYENLFFDHKDQFADYQTNQVHTRVLQTFNLVKGLTVPYAVKYLKPAVERLIQICEVDPQTGLHLQNDTVLKWFKLLWTFLTNQIKPATSSDGVQSLALSDVRQLFHDCCILPVVCPRLNNKHFLTTMKEMPNVIHFPSEKDISGILFKLGFMKLDIVFFSEIHVDRHHVHSLLHPELMDVNDKSSVLDQVYKIKHAEFSQLSTVEMKQLQCFLQDGVSKTKDKQDYQRKLKSLPLFETIYGNRVRIDGPKEVFILNTTFSMSYSDLFSLPNSNSIFLQYNVENWTLSQMLKIEILTDLEYFIKFILPIVHRLTESQLLQCLKLLLSLQYILNHFQDSDKIISSLKTIKLIRSSQGRLETVSYYFDESVELYKKMIPQERFVPKRFWIELCGETLQTTDQPKQLLRELGMKGSLIESDPGHQELIWSSMPIIDLSVHKSQRLMTMMKNAGAHEKPPSSCVTSNMSNICQSPCKTDQLIKTRAKVFRSSYAYLQANLFEGAALADLPVVLVEKDKELVRPDDVCLSVPYDCEFRPYLYNISPQDVIFADFFKKIGVKDNPTAVQYCNVLAAVYADSCDKPQLNPNQQKTVKRAVHQFFQLITSQGNHSHVDVKTLYLPARDGKLYPSCTLYYNDTAFEIKRLEDALENKFVLLEHLSECHLGHDIYEHHRLVKLLPQKFQPKMLSQFTEEKVVELHMQLCELETDCEFRGWFNKHLSSGAFRHGLICLIRAQSQGKITQEEASEMCRKTFGSIHIVCCKSLETKLWLGKQPLHKTANEADVFVKGGQQGCIFYLKHNNDISTKVITDINMTLTNEINVLLGNRIASNHLLVLGKLLTCDNLQEVRKALAKNGIRDSAETESVNRQPAPGTDIPEEWHDFLDMNLLNNFEEGEYVGYSTNNKYIYAVVVEELPGHSGPYSQRYKIDIGEDEPIEVSCLDLYQIKRQKKSKGRTCTSAEASCMDLEPLAGAGPHCAQSSTTSSSSTGSSPMSVEEAKREIDKSLAEIWTLPQEERDKAIRRLYLRWHPDKNLDCQSLATEACQYLQNRINELNNGNGRTAGSSSSRGNSNFRDFYDQWNQEARQHRNGRERFYRAHQSYNFWNHNENVPRPNREEAQRWCRQARCDLNAAYKDIGGGSTEWCLFKVHQVVEKALIAAEYKRHGQHPNSTSISALAVRVSLYNARLKVLPQIVENLKTLGVDGKKTQYPNCHPFPHIPNGQFKSENEMLALSKASELLDKVEAYVN</sequence>
<keyword evidence="4" id="KW-1185">Reference proteome</keyword>
<dbReference type="PANTHER" id="PTHR46919">
    <property type="entry name" value="ZINC FINGER, C3HC4 TYPE (RING FINGER) FAMILY PROTEIN"/>
    <property type="match status" value="1"/>
</dbReference>
<accession>A0A671Z436</accession>
<dbReference type="OMA" id="CLAEIWT"/>
<dbReference type="PROSITE" id="PS50910">
    <property type="entry name" value="HEPN"/>
    <property type="match status" value="1"/>
</dbReference>
<dbReference type="PANTHER" id="PTHR46919:SF2">
    <property type="entry name" value="SACSIN"/>
    <property type="match status" value="1"/>
</dbReference>
<evidence type="ECO:0000313" key="4">
    <source>
        <dbReference type="Proteomes" id="UP000472265"/>
    </source>
</evidence>
<dbReference type="InterPro" id="IPR007842">
    <property type="entry name" value="HEPN_dom"/>
</dbReference>
<dbReference type="Gene3D" id="3.30.565.10">
    <property type="entry name" value="Histidine kinase-like ATPase, C-terminal domain"/>
    <property type="match status" value="1"/>
</dbReference>
<evidence type="ECO:0000313" key="3">
    <source>
        <dbReference type="Ensembl" id="ENSSAUP00010069783.1"/>
    </source>
</evidence>
<dbReference type="GeneTree" id="ENSGT00940000164866"/>
<dbReference type="Gene3D" id="1.10.287.110">
    <property type="entry name" value="DnaJ domain"/>
    <property type="match status" value="1"/>
</dbReference>
<dbReference type="NCBIfam" id="NF047352">
    <property type="entry name" value="P_loop_sacsin"/>
    <property type="match status" value="3"/>
</dbReference>
<dbReference type="Ensembl" id="ENSSAUT00010073046.1">
    <property type="protein sequence ID" value="ENSSAUP00010069783.1"/>
    <property type="gene ID" value="ENSSAUG00010027613.1"/>
</dbReference>
<dbReference type="InterPro" id="IPR036890">
    <property type="entry name" value="HATPase_C_sf"/>
</dbReference>
<evidence type="ECO:0000256" key="1">
    <source>
        <dbReference type="SAM" id="MobiDB-lite"/>
    </source>
</evidence>
<dbReference type="SUPFAM" id="SSF46565">
    <property type="entry name" value="Chaperone J-domain"/>
    <property type="match status" value="1"/>
</dbReference>
<dbReference type="Pfam" id="PF05168">
    <property type="entry name" value="HEPN"/>
    <property type="match status" value="1"/>
</dbReference>
<dbReference type="SMART" id="SM00748">
    <property type="entry name" value="HEPN"/>
    <property type="match status" value="1"/>
</dbReference>
<dbReference type="InParanoid" id="A0A671Z436"/>
<dbReference type="InterPro" id="IPR036869">
    <property type="entry name" value="J_dom_sf"/>
</dbReference>
<reference evidence="3" key="3">
    <citation type="submission" date="2025-09" db="UniProtKB">
        <authorList>
            <consortium name="Ensembl"/>
        </authorList>
    </citation>
    <scope>IDENTIFICATION</scope>
</reference>
<dbReference type="Gene3D" id="1.20.120.330">
    <property type="entry name" value="Nucleotidyltransferases domain 2"/>
    <property type="match status" value="1"/>
</dbReference>
<feature type="compositionally biased region" description="Low complexity" evidence="1">
    <location>
        <begin position="3933"/>
        <end position="3944"/>
    </location>
</feature>
<dbReference type="SUPFAM" id="SSF81593">
    <property type="entry name" value="Nucleotidyltransferase substrate binding subunit/domain"/>
    <property type="match status" value="1"/>
</dbReference>
<reference evidence="3" key="2">
    <citation type="submission" date="2025-08" db="UniProtKB">
        <authorList>
            <consortium name="Ensembl"/>
        </authorList>
    </citation>
    <scope>IDENTIFICATION</scope>
</reference>
<proteinExistence type="predicted"/>
<dbReference type="InterPro" id="IPR058210">
    <property type="entry name" value="SACS/Nov_dom"/>
</dbReference>
<evidence type="ECO:0000259" key="2">
    <source>
        <dbReference type="PROSITE" id="PS50910"/>
    </source>
</evidence>
<feature type="domain" description="HEPN" evidence="2">
    <location>
        <begin position="4075"/>
        <end position="4198"/>
    </location>
</feature>
<organism evidence="3 4">
    <name type="scientific">Sparus aurata</name>
    <name type="common">Gilthead sea bream</name>
    <dbReference type="NCBI Taxonomy" id="8175"/>
    <lineage>
        <taxon>Eukaryota</taxon>
        <taxon>Metazoa</taxon>
        <taxon>Chordata</taxon>
        <taxon>Craniata</taxon>
        <taxon>Vertebrata</taxon>
        <taxon>Euteleostomi</taxon>
        <taxon>Actinopterygii</taxon>
        <taxon>Neopterygii</taxon>
        <taxon>Teleostei</taxon>
        <taxon>Neoteleostei</taxon>
        <taxon>Acanthomorphata</taxon>
        <taxon>Eupercaria</taxon>
        <taxon>Spariformes</taxon>
        <taxon>Sparidae</taxon>
        <taxon>Sparus</taxon>
    </lineage>
</organism>
<reference evidence="3" key="1">
    <citation type="submission" date="2021-04" db="EMBL/GenBank/DDBJ databases">
        <authorList>
            <consortium name="Wellcome Sanger Institute Data Sharing"/>
        </authorList>
    </citation>
    <scope>NUCLEOTIDE SEQUENCE [LARGE SCALE GENOMIC DNA]</scope>
</reference>
<feature type="region of interest" description="Disordered" evidence="1">
    <location>
        <begin position="3928"/>
        <end position="3951"/>
    </location>
</feature>
<protein>
    <recommendedName>
        <fullName evidence="2">HEPN domain-containing protein</fullName>
    </recommendedName>
</protein>
<dbReference type="Pfam" id="PF25794">
    <property type="entry name" value="SACS"/>
    <property type="match status" value="3"/>
</dbReference>
<name>A0A671Z436_SPAAU</name>
<dbReference type="SUPFAM" id="SSF55874">
    <property type="entry name" value="ATPase domain of HSP90 chaperone/DNA topoisomerase II/histidine kinase"/>
    <property type="match status" value="3"/>
</dbReference>